<comment type="caution">
    <text evidence="4">The sequence shown here is derived from an EMBL/GenBank/DDBJ whole genome shotgun (WGS) entry which is preliminary data.</text>
</comment>
<dbReference type="SUPFAM" id="SSF51735">
    <property type="entry name" value="NAD(P)-binding Rossmann-fold domains"/>
    <property type="match status" value="1"/>
</dbReference>
<dbReference type="Pfam" id="PF01408">
    <property type="entry name" value="GFO_IDH_MocA"/>
    <property type="match status" value="1"/>
</dbReference>
<dbReference type="RefSeq" id="WP_142894313.1">
    <property type="nucleotide sequence ID" value="NZ_ML660052.1"/>
</dbReference>
<dbReference type="InterPro" id="IPR050463">
    <property type="entry name" value="Gfo/Idh/MocA_oxidrdct_glycsds"/>
</dbReference>
<proteinExistence type="predicted"/>
<gene>
    <name evidence="4" type="ORF">FKG95_01110</name>
</gene>
<sequence>MTKPLKFAALGIDHRHIFGQIQNMLDVGGEFAGWWTEGTPGTLDGFLKRFPDAPRYENRVDLLRDTEIDLILIASVPVDRAGLAIEAMEHGKDVMTDKPGCTTLDQLSAIREAVSRSSRIWSIDFSERFEVASVTRAAELVQAGAIGRVIQTVGLGPHRLNEQTRPGWFFEREKYGGILCDIASHQIDQFLYFTGSNDAEITLSSVANYANPKHPGLQDFGEVALRNDKGHAYIRVDWYTPDALPTWGDGRLTILGTEGYIELRKYVDVARDDGIDHLYLVNGERCEKIDCSDAGFPYFGKLADDIRNRTETAMPQAHAFKVMELALKAQMKAEGVADAPR</sequence>
<dbReference type="InterPro" id="IPR036291">
    <property type="entry name" value="NAD(P)-bd_dom_sf"/>
</dbReference>
<organism evidence="4 5">
    <name type="scientific">Denitrobaculum tricleocarpae</name>
    <dbReference type="NCBI Taxonomy" id="2591009"/>
    <lineage>
        <taxon>Bacteria</taxon>
        <taxon>Pseudomonadati</taxon>
        <taxon>Pseudomonadota</taxon>
        <taxon>Alphaproteobacteria</taxon>
        <taxon>Rhodospirillales</taxon>
        <taxon>Rhodospirillaceae</taxon>
        <taxon>Denitrobaculum</taxon>
    </lineage>
</organism>
<accession>A0A545U179</accession>
<dbReference type="Gene3D" id="3.30.360.10">
    <property type="entry name" value="Dihydrodipicolinate Reductase, domain 2"/>
    <property type="match status" value="1"/>
</dbReference>
<dbReference type="SUPFAM" id="SSF55347">
    <property type="entry name" value="Glyceraldehyde-3-phosphate dehydrogenase-like, C-terminal domain"/>
    <property type="match status" value="1"/>
</dbReference>
<keyword evidence="5" id="KW-1185">Reference proteome</keyword>
<dbReference type="InterPro" id="IPR000683">
    <property type="entry name" value="Gfo/Idh/MocA-like_OxRdtase_N"/>
</dbReference>
<reference evidence="4 5" key="1">
    <citation type="submission" date="2019-06" db="EMBL/GenBank/DDBJ databases">
        <title>Whole genome sequence for Rhodospirillaceae sp. R148.</title>
        <authorList>
            <person name="Wang G."/>
        </authorList>
    </citation>
    <scope>NUCLEOTIDE SEQUENCE [LARGE SCALE GENOMIC DNA]</scope>
    <source>
        <strain evidence="4 5">R148</strain>
    </source>
</reference>
<dbReference type="GO" id="GO:0016491">
    <property type="term" value="F:oxidoreductase activity"/>
    <property type="evidence" value="ECO:0007669"/>
    <property type="project" value="UniProtKB-KW"/>
</dbReference>
<evidence type="ECO:0000313" key="5">
    <source>
        <dbReference type="Proteomes" id="UP000315252"/>
    </source>
</evidence>
<evidence type="ECO:0000256" key="1">
    <source>
        <dbReference type="ARBA" id="ARBA00023002"/>
    </source>
</evidence>
<dbReference type="Pfam" id="PF22725">
    <property type="entry name" value="GFO_IDH_MocA_C3"/>
    <property type="match status" value="1"/>
</dbReference>
<feature type="domain" description="Gfo/Idh/MocA-like oxidoreductase N-terminal" evidence="2">
    <location>
        <begin position="51"/>
        <end position="123"/>
    </location>
</feature>
<name>A0A545U179_9PROT</name>
<keyword evidence="1" id="KW-0560">Oxidoreductase</keyword>
<dbReference type="PANTHER" id="PTHR43818:SF11">
    <property type="entry name" value="BCDNA.GH03377"/>
    <property type="match status" value="1"/>
</dbReference>
<dbReference type="Gene3D" id="3.40.50.720">
    <property type="entry name" value="NAD(P)-binding Rossmann-like Domain"/>
    <property type="match status" value="1"/>
</dbReference>
<dbReference type="Proteomes" id="UP000315252">
    <property type="component" value="Unassembled WGS sequence"/>
</dbReference>
<evidence type="ECO:0000313" key="4">
    <source>
        <dbReference type="EMBL" id="TQV83230.1"/>
    </source>
</evidence>
<dbReference type="PANTHER" id="PTHR43818">
    <property type="entry name" value="BCDNA.GH03377"/>
    <property type="match status" value="1"/>
</dbReference>
<dbReference type="InterPro" id="IPR055170">
    <property type="entry name" value="GFO_IDH_MocA-like_dom"/>
</dbReference>
<feature type="domain" description="GFO/IDH/MocA-like oxidoreductase" evidence="3">
    <location>
        <begin position="135"/>
        <end position="262"/>
    </location>
</feature>
<evidence type="ECO:0000259" key="2">
    <source>
        <dbReference type="Pfam" id="PF01408"/>
    </source>
</evidence>
<protein>
    <submittedName>
        <fullName evidence="4">Gfo/Idh/MocA family oxidoreductase</fullName>
    </submittedName>
</protein>
<dbReference type="AlphaFoldDB" id="A0A545U179"/>
<dbReference type="EMBL" id="VHSH01000001">
    <property type="protein sequence ID" value="TQV83230.1"/>
    <property type="molecule type" value="Genomic_DNA"/>
</dbReference>
<dbReference type="OrthoDB" id="9768836at2"/>
<dbReference type="GO" id="GO:0000166">
    <property type="term" value="F:nucleotide binding"/>
    <property type="evidence" value="ECO:0007669"/>
    <property type="project" value="InterPro"/>
</dbReference>
<evidence type="ECO:0000259" key="3">
    <source>
        <dbReference type="Pfam" id="PF22725"/>
    </source>
</evidence>